<keyword evidence="8 11" id="KW-0057">Aromatic amino acid biosynthesis</keyword>
<dbReference type="SUPFAM" id="SSF53686">
    <property type="entry name" value="Tryptophan synthase beta subunit-like PLP-dependent enzymes"/>
    <property type="match status" value="1"/>
</dbReference>
<comment type="catalytic activity">
    <reaction evidence="10 11">
        <text>(1S,2R)-1-C-(indol-3-yl)glycerol 3-phosphate + L-serine = D-glyceraldehyde 3-phosphate + L-tryptophan + H2O</text>
        <dbReference type="Rhea" id="RHEA:10532"/>
        <dbReference type="ChEBI" id="CHEBI:15377"/>
        <dbReference type="ChEBI" id="CHEBI:33384"/>
        <dbReference type="ChEBI" id="CHEBI:57912"/>
        <dbReference type="ChEBI" id="CHEBI:58866"/>
        <dbReference type="ChEBI" id="CHEBI:59776"/>
        <dbReference type="EC" id="4.2.1.20"/>
    </reaction>
</comment>
<dbReference type="HAMAP" id="MF_00133">
    <property type="entry name" value="Trp_synth_beta"/>
    <property type="match status" value="1"/>
</dbReference>
<keyword evidence="7 11" id="KW-0663">Pyridoxal phosphate</keyword>
<dbReference type="InterPro" id="IPR036052">
    <property type="entry name" value="TrpB-like_PALP_sf"/>
</dbReference>
<dbReference type="FunFam" id="3.40.50.1100:FF:000004">
    <property type="entry name" value="Tryptophan synthase beta chain"/>
    <property type="match status" value="1"/>
</dbReference>
<evidence type="ECO:0000256" key="7">
    <source>
        <dbReference type="ARBA" id="ARBA00022898"/>
    </source>
</evidence>
<dbReference type="Proteomes" id="UP000321577">
    <property type="component" value="Unassembled WGS sequence"/>
</dbReference>
<reference evidence="13 14" key="1">
    <citation type="submission" date="2019-07" db="EMBL/GenBank/DDBJ databases">
        <title>Whole genome shotgun sequence of Brevifollis gellanilyticus NBRC 108608.</title>
        <authorList>
            <person name="Hosoyama A."/>
            <person name="Uohara A."/>
            <person name="Ohji S."/>
            <person name="Ichikawa N."/>
        </authorList>
    </citation>
    <scope>NUCLEOTIDE SEQUENCE [LARGE SCALE GENOMIC DNA]</scope>
    <source>
        <strain evidence="13 14">NBRC 108608</strain>
    </source>
</reference>
<evidence type="ECO:0000256" key="4">
    <source>
        <dbReference type="ARBA" id="ARBA00011270"/>
    </source>
</evidence>
<accession>A0A512MBP8</accession>
<evidence type="ECO:0000256" key="9">
    <source>
        <dbReference type="ARBA" id="ARBA00023239"/>
    </source>
</evidence>
<dbReference type="PROSITE" id="PS00168">
    <property type="entry name" value="TRP_SYNTHASE_BETA"/>
    <property type="match status" value="1"/>
</dbReference>
<dbReference type="EC" id="4.2.1.20" evidence="11"/>
<dbReference type="NCBIfam" id="TIGR00263">
    <property type="entry name" value="trpB"/>
    <property type="match status" value="1"/>
</dbReference>
<feature type="modified residue" description="N6-(pyridoxal phosphate)lysine" evidence="11">
    <location>
        <position position="99"/>
    </location>
</feature>
<evidence type="ECO:0000256" key="10">
    <source>
        <dbReference type="ARBA" id="ARBA00049047"/>
    </source>
</evidence>
<evidence type="ECO:0000256" key="3">
    <source>
        <dbReference type="ARBA" id="ARBA00009982"/>
    </source>
</evidence>
<keyword evidence="6 11" id="KW-0822">Tryptophan biosynthesis</keyword>
<dbReference type="CDD" id="cd06446">
    <property type="entry name" value="Trp-synth_B"/>
    <property type="match status" value="1"/>
</dbReference>
<dbReference type="EMBL" id="BKAG01000026">
    <property type="protein sequence ID" value="GEP44170.1"/>
    <property type="molecule type" value="Genomic_DNA"/>
</dbReference>
<comment type="caution">
    <text evidence="13">The sequence shown here is derived from an EMBL/GenBank/DDBJ whole genome shotgun (WGS) entry which is preliminary data.</text>
</comment>
<comment type="pathway">
    <text evidence="2 11">Amino-acid biosynthesis; L-tryptophan biosynthesis; L-tryptophan from chorismate: step 5/5.</text>
</comment>
<evidence type="ECO:0000259" key="12">
    <source>
        <dbReference type="Pfam" id="PF00291"/>
    </source>
</evidence>
<dbReference type="GO" id="GO:0005737">
    <property type="term" value="C:cytoplasm"/>
    <property type="evidence" value="ECO:0007669"/>
    <property type="project" value="TreeGrafter"/>
</dbReference>
<evidence type="ECO:0000256" key="6">
    <source>
        <dbReference type="ARBA" id="ARBA00022822"/>
    </source>
</evidence>
<evidence type="ECO:0000313" key="14">
    <source>
        <dbReference type="Proteomes" id="UP000321577"/>
    </source>
</evidence>
<dbReference type="InterPro" id="IPR001926">
    <property type="entry name" value="TrpB-like_PALP"/>
</dbReference>
<evidence type="ECO:0000256" key="5">
    <source>
        <dbReference type="ARBA" id="ARBA00022605"/>
    </source>
</evidence>
<comment type="function">
    <text evidence="11">The beta subunit is responsible for the synthesis of L-tryptophan from indole and L-serine.</text>
</comment>
<dbReference type="UniPathway" id="UPA00035">
    <property type="reaction ID" value="UER00044"/>
</dbReference>
<keyword evidence="9 11" id="KW-0456">Lyase</keyword>
<organism evidence="13 14">
    <name type="scientific">Brevifollis gellanilyticus</name>
    <dbReference type="NCBI Taxonomy" id="748831"/>
    <lineage>
        <taxon>Bacteria</taxon>
        <taxon>Pseudomonadati</taxon>
        <taxon>Verrucomicrobiota</taxon>
        <taxon>Verrucomicrobiia</taxon>
        <taxon>Verrucomicrobiales</taxon>
        <taxon>Verrucomicrobiaceae</taxon>
    </lineage>
</organism>
<evidence type="ECO:0000256" key="8">
    <source>
        <dbReference type="ARBA" id="ARBA00023141"/>
    </source>
</evidence>
<proteinExistence type="inferred from homology"/>
<dbReference type="InterPro" id="IPR023026">
    <property type="entry name" value="Trp_synth_beta/beta-like"/>
</dbReference>
<comment type="cofactor">
    <cofactor evidence="1 11">
        <name>pyridoxal 5'-phosphate</name>
        <dbReference type="ChEBI" id="CHEBI:597326"/>
    </cofactor>
</comment>
<dbReference type="Pfam" id="PF00291">
    <property type="entry name" value="PALP"/>
    <property type="match status" value="1"/>
</dbReference>
<sequence>MTATATATPLPVMPDQHGHFGRYGGMFVPETLMSALNELSEEYERAKADPIFQTELNRLLHEYVGRPTPLYLAERWTEKLGGARIYLKREDLLHTGAHKINNALGQALLALRLGKQRIIAETGAGQHGVATATVCARFGLDCTIYMGAVDMARQALNVARMRFLGAKVVAVTAGQATLKEAVNEAMRDWVTNVRDTHYILGSALGSHPFPMMVRDFHRVIGVEARQQILEREQRLPDLLVACVGGGSNSIGLFHPFLNDPGVRMIGVEAGGEGILPEKHAARFQGGRLGVLQGTKTWLLANDDGQIELTHSVSAGLDYAAIGPEHAWLHDMNRVEYNYATDEEALAAFSELSAVEGIIPALESSHAIAEVRKVAPKMGKDQVIIVNLSGRGDKDVAQAARMIFKEEIKF</sequence>
<dbReference type="PANTHER" id="PTHR48077:SF3">
    <property type="entry name" value="TRYPTOPHAN SYNTHASE"/>
    <property type="match status" value="1"/>
</dbReference>
<dbReference type="Gene3D" id="3.40.50.1100">
    <property type="match status" value="2"/>
</dbReference>
<dbReference type="InterPro" id="IPR006653">
    <property type="entry name" value="Trp_synth_b_CS"/>
</dbReference>
<dbReference type="PIRSF" id="PIRSF001413">
    <property type="entry name" value="Trp_syn_beta"/>
    <property type="match status" value="1"/>
</dbReference>
<dbReference type="FunFam" id="3.40.50.1100:FF:000001">
    <property type="entry name" value="Tryptophan synthase beta chain"/>
    <property type="match status" value="1"/>
</dbReference>
<comment type="subunit">
    <text evidence="4 11">Tetramer of two alpha and two beta chains.</text>
</comment>
<keyword evidence="14" id="KW-1185">Reference proteome</keyword>
<name>A0A512MBP8_9BACT</name>
<dbReference type="PANTHER" id="PTHR48077">
    <property type="entry name" value="TRYPTOPHAN SYNTHASE-RELATED"/>
    <property type="match status" value="1"/>
</dbReference>
<gene>
    <name evidence="11 13" type="primary">trpB</name>
    <name evidence="13" type="ORF">BGE01nite_34610</name>
</gene>
<dbReference type="RefSeq" id="WP_146851866.1">
    <property type="nucleotide sequence ID" value="NZ_BKAG01000026.1"/>
</dbReference>
<dbReference type="OrthoDB" id="9766131at2"/>
<evidence type="ECO:0000256" key="2">
    <source>
        <dbReference type="ARBA" id="ARBA00004733"/>
    </source>
</evidence>
<dbReference type="AlphaFoldDB" id="A0A512MBP8"/>
<dbReference type="InterPro" id="IPR006654">
    <property type="entry name" value="Trp_synth_beta"/>
</dbReference>
<evidence type="ECO:0000313" key="13">
    <source>
        <dbReference type="EMBL" id="GEP44170.1"/>
    </source>
</evidence>
<evidence type="ECO:0000256" key="1">
    <source>
        <dbReference type="ARBA" id="ARBA00001933"/>
    </source>
</evidence>
<protein>
    <recommendedName>
        <fullName evidence="11">Tryptophan synthase beta chain</fullName>
        <ecNumber evidence="11">4.2.1.20</ecNumber>
    </recommendedName>
</protein>
<comment type="similarity">
    <text evidence="3 11">Belongs to the TrpB family.</text>
</comment>
<evidence type="ECO:0000256" key="11">
    <source>
        <dbReference type="HAMAP-Rule" id="MF_00133"/>
    </source>
</evidence>
<dbReference type="GO" id="GO:0004834">
    <property type="term" value="F:tryptophan synthase activity"/>
    <property type="evidence" value="ECO:0007669"/>
    <property type="project" value="UniProtKB-UniRule"/>
</dbReference>
<keyword evidence="5 11" id="KW-0028">Amino-acid biosynthesis</keyword>
<feature type="domain" description="Tryptophan synthase beta chain-like PALP" evidence="12">
    <location>
        <begin position="65"/>
        <end position="389"/>
    </location>
</feature>